<organism evidence="3 4">
    <name type="scientific">Streptomyces longisporus</name>
    <dbReference type="NCBI Taxonomy" id="1948"/>
    <lineage>
        <taxon>Bacteria</taxon>
        <taxon>Bacillati</taxon>
        <taxon>Actinomycetota</taxon>
        <taxon>Actinomycetes</taxon>
        <taxon>Kitasatosporales</taxon>
        <taxon>Streptomycetaceae</taxon>
        <taxon>Streptomyces</taxon>
    </lineage>
</organism>
<dbReference type="Pfam" id="PF01979">
    <property type="entry name" value="Amidohydro_1"/>
    <property type="match status" value="1"/>
</dbReference>
<gene>
    <name evidence="3" type="ORF">GCM10010276_60640</name>
</gene>
<dbReference type="PANTHER" id="PTHR43794">
    <property type="entry name" value="AMINOHYDROLASE SSNA-RELATED"/>
    <property type="match status" value="1"/>
</dbReference>
<dbReference type="InterPro" id="IPR006680">
    <property type="entry name" value="Amidohydro-rel"/>
</dbReference>
<reference evidence="4" key="1">
    <citation type="journal article" date="2019" name="Int. J. Syst. Evol. Microbiol.">
        <title>The Global Catalogue of Microorganisms (GCM) 10K type strain sequencing project: providing services to taxonomists for standard genome sequencing and annotation.</title>
        <authorList>
            <consortium name="The Broad Institute Genomics Platform"/>
            <consortium name="The Broad Institute Genome Sequencing Center for Infectious Disease"/>
            <person name="Wu L."/>
            <person name="Ma J."/>
        </authorList>
    </citation>
    <scope>NUCLEOTIDE SEQUENCE [LARGE SCALE GENOMIC DNA]</scope>
    <source>
        <strain evidence="4">JCM 4395</strain>
    </source>
</reference>
<dbReference type="InterPro" id="IPR032466">
    <property type="entry name" value="Metal_Hydrolase"/>
</dbReference>
<dbReference type="EMBL" id="BAAASG010000014">
    <property type="protein sequence ID" value="GAA2507454.1"/>
    <property type="molecule type" value="Genomic_DNA"/>
</dbReference>
<accession>A0ABP6A0Q7</accession>
<evidence type="ECO:0000313" key="4">
    <source>
        <dbReference type="Proteomes" id="UP001501777"/>
    </source>
</evidence>
<keyword evidence="1" id="KW-0378">Hydrolase</keyword>
<comment type="caution">
    <text evidence="3">The sequence shown here is derived from an EMBL/GenBank/DDBJ whole genome shotgun (WGS) entry which is preliminary data.</text>
</comment>
<dbReference type="InterPro" id="IPR050287">
    <property type="entry name" value="MTA/SAH_deaminase"/>
</dbReference>
<evidence type="ECO:0000259" key="2">
    <source>
        <dbReference type="Pfam" id="PF01979"/>
    </source>
</evidence>
<sequence>MGARLVCAEMIRGGVTCFADHYFAMDAVAAVVEECGIRAHPGEAYFSSQGSRGRGKSLEFALRHRGGAGGRITAAPAPHALYTVDETELTATAELARAHGLPVHIHAVENRALR</sequence>
<dbReference type="SUPFAM" id="SSF51556">
    <property type="entry name" value="Metallo-dependent hydrolases"/>
    <property type="match status" value="1"/>
</dbReference>
<proteinExistence type="predicted"/>
<dbReference type="PANTHER" id="PTHR43794:SF11">
    <property type="entry name" value="AMIDOHYDROLASE-RELATED DOMAIN-CONTAINING PROTEIN"/>
    <property type="match status" value="1"/>
</dbReference>
<keyword evidence="4" id="KW-1185">Reference proteome</keyword>
<feature type="domain" description="Amidohydrolase-related" evidence="2">
    <location>
        <begin position="2"/>
        <end position="112"/>
    </location>
</feature>
<dbReference type="Proteomes" id="UP001501777">
    <property type="component" value="Unassembled WGS sequence"/>
</dbReference>
<evidence type="ECO:0000313" key="3">
    <source>
        <dbReference type="EMBL" id="GAA2507454.1"/>
    </source>
</evidence>
<evidence type="ECO:0000256" key="1">
    <source>
        <dbReference type="ARBA" id="ARBA00022801"/>
    </source>
</evidence>
<dbReference type="Gene3D" id="3.20.20.140">
    <property type="entry name" value="Metal-dependent hydrolases"/>
    <property type="match status" value="1"/>
</dbReference>
<protein>
    <recommendedName>
        <fullName evidence="2">Amidohydrolase-related domain-containing protein</fullName>
    </recommendedName>
</protein>
<name>A0ABP6A0Q7_STRLO</name>